<dbReference type="CDD" id="cd04301">
    <property type="entry name" value="NAT_SF"/>
    <property type="match status" value="1"/>
</dbReference>
<evidence type="ECO:0000259" key="1">
    <source>
        <dbReference type="Pfam" id="PF13508"/>
    </source>
</evidence>
<dbReference type="OrthoDB" id="4738875at2759"/>
<dbReference type="SUPFAM" id="SSF55729">
    <property type="entry name" value="Acyl-CoA N-acyltransferases (Nat)"/>
    <property type="match status" value="1"/>
</dbReference>
<dbReference type="InterPro" id="IPR016181">
    <property type="entry name" value="Acyl_CoA_acyltransferase"/>
</dbReference>
<accession>A0A9P6EHC8</accession>
<dbReference type="EMBL" id="MU157848">
    <property type="protein sequence ID" value="KAF9529065.1"/>
    <property type="molecule type" value="Genomic_DNA"/>
</dbReference>
<dbReference type="InterPro" id="IPR000182">
    <property type="entry name" value="GNAT_dom"/>
</dbReference>
<keyword evidence="3" id="KW-1185">Reference proteome</keyword>
<gene>
    <name evidence="2" type="ORF">CPB83DRAFT_853156</name>
</gene>
<dbReference type="PANTHER" id="PTHR42791">
    <property type="entry name" value="GNAT FAMILY ACETYLTRANSFERASE"/>
    <property type="match status" value="1"/>
</dbReference>
<evidence type="ECO:0000313" key="3">
    <source>
        <dbReference type="Proteomes" id="UP000807306"/>
    </source>
</evidence>
<dbReference type="GO" id="GO:0016747">
    <property type="term" value="F:acyltransferase activity, transferring groups other than amino-acyl groups"/>
    <property type="evidence" value="ECO:0007669"/>
    <property type="project" value="InterPro"/>
</dbReference>
<feature type="domain" description="N-acetyltransferase" evidence="1">
    <location>
        <begin position="96"/>
        <end position="145"/>
    </location>
</feature>
<name>A0A9P6EHC8_9AGAR</name>
<sequence length="177" mass="20134">MRVNLRGALHNGRIDVYALGPNVSDIVGVATWYPPGQKSFPSEEIREKSGWNTFIKDFEPAHKDWWLNTYSTSSKNISRDALPPDFTLNAWSLQIFGVLKAHQGKGYGRALYELVHNEAKATGSLMVLKAVADVDVNIYTKLGFRVLASCEFGDWRTCHREVYKMRLMVNDKHSRTE</sequence>
<comment type="caution">
    <text evidence="2">The sequence shown here is derived from an EMBL/GenBank/DDBJ whole genome shotgun (WGS) entry which is preliminary data.</text>
</comment>
<dbReference type="Pfam" id="PF13508">
    <property type="entry name" value="Acetyltransf_7"/>
    <property type="match status" value="1"/>
</dbReference>
<evidence type="ECO:0000313" key="2">
    <source>
        <dbReference type="EMBL" id="KAF9529065.1"/>
    </source>
</evidence>
<dbReference type="AlphaFoldDB" id="A0A9P6EHC8"/>
<organism evidence="2 3">
    <name type="scientific">Crepidotus variabilis</name>
    <dbReference type="NCBI Taxonomy" id="179855"/>
    <lineage>
        <taxon>Eukaryota</taxon>
        <taxon>Fungi</taxon>
        <taxon>Dikarya</taxon>
        <taxon>Basidiomycota</taxon>
        <taxon>Agaricomycotina</taxon>
        <taxon>Agaricomycetes</taxon>
        <taxon>Agaricomycetidae</taxon>
        <taxon>Agaricales</taxon>
        <taxon>Agaricineae</taxon>
        <taxon>Crepidotaceae</taxon>
        <taxon>Crepidotus</taxon>
    </lineage>
</organism>
<dbReference type="PANTHER" id="PTHR42791:SF1">
    <property type="entry name" value="N-ACETYLTRANSFERASE DOMAIN-CONTAINING PROTEIN"/>
    <property type="match status" value="1"/>
</dbReference>
<dbReference type="Gene3D" id="3.40.630.30">
    <property type="match status" value="1"/>
</dbReference>
<dbReference type="InterPro" id="IPR052523">
    <property type="entry name" value="Trichothecene_AcTrans"/>
</dbReference>
<dbReference type="Proteomes" id="UP000807306">
    <property type="component" value="Unassembled WGS sequence"/>
</dbReference>
<proteinExistence type="predicted"/>
<reference evidence="2" key="1">
    <citation type="submission" date="2020-11" db="EMBL/GenBank/DDBJ databases">
        <authorList>
            <consortium name="DOE Joint Genome Institute"/>
            <person name="Ahrendt S."/>
            <person name="Riley R."/>
            <person name="Andreopoulos W."/>
            <person name="Labutti K."/>
            <person name="Pangilinan J."/>
            <person name="Ruiz-Duenas F.J."/>
            <person name="Barrasa J.M."/>
            <person name="Sanchez-Garcia M."/>
            <person name="Camarero S."/>
            <person name="Miyauchi S."/>
            <person name="Serrano A."/>
            <person name="Linde D."/>
            <person name="Babiker R."/>
            <person name="Drula E."/>
            <person name="Ayuso-Fernandez I."/>
            <person name="Pacheco R."/>
            <person name="Padilla G."/>
            <person name="Ferreira P."/>
            <person name="Barriuso J."/>
            <person name="Kellner H."/>
            <person name="Castanera R."/>
            <person name="Alfaro M."/>
            <person name="Ramirez L."/>
            <person name="Pisabarro A.G."/>
            <person name="Kuo A."/>
            <person name="Tritt A."/>
            <person name="Lipzen A."/>
            <person name="He G."/>
            <person name="Yan M."/>
            <person name="Ng V."/>
            <person name="Cullen D."/>
            <person name="Martin F."/>
            <person name="Rosso M.-N."/>
            <person name="Henrissat B."/>
            <person name="Hibbett D."/>
            <person name="Martinez A.T."/>
            <person name="Grigoriev I.V."/>
        </authorList>
    </citation>
    <scope>NUCLEOTIDE SEQUENCE</scope>
    <source>
        <strain evidence="2">CBS 506.95</strain>
    </source>
</reference>
<protein>
    <recommendedName>
        <fullName evidence="1">N-acetyltransferase domain-containing protein</fullName>
    </recommendedName>
</protein>